<reference evidence="2 3" key="1">
    <citation type="submission" date="2016-04" db="EMBL/GenBank/DDBJ databases">
        <title>A degradative enzymes factory behind the ericoid mycorrhizal symbiosis.</title>
        <authorList>
            <consortium name="DOE Joint Genome Institute"/>
            <person name="Martino E."/>
            <person name="Morin E."/>
            <person name="Grelet G."/>
            <person name="Kuo A."/>
            <person name="Kohler A."/>
            <person name="Daghino S."/>
            <person name="Barry K."/>
            <person name="Choi C."/>
            <person name="Cichocki N."/>
            <person name="Clum A."/>
            <person name="Copeland A."/>
            <person name="Hainaut M."/>
            <person name="Haridas S."/>
            <person name="Labutti K."/>
            <person name="Lindquist E."/>
            <person name="Lipzen A."/>
            <person name="Khouja H.-R."/>
            <person name="Murat C."/>
            <person name="Ohm R."/>
            <person name="Olson A."/>
            <person name="Spatafora J."/>
            <person name="Veneault-Fourrey C."/>
            <person name="Henrissat B."/>
            <person name="Grigoriev I."/>
            <person name="Martin F."/>
            <person name="Perotto S."/>
        </authorList>
    </citation>
    <scope>NUCLEOTIDE SEQUENCE [LARGE SCALE GENOMIC DNA]</scope>
    <source>
        <strain evidence="2 3">F</strain>
    </source>
</reference>
<feature type="domain" description="Heterokaryon incompatibility" evidence="1">
    <location>
        <begin position="23"/>
        <end position="106"/>
    </location>
</feature>
<evidence type="ECO:0000313" key="2">
    <source>
        <dbReference type="EMBL" id="PMD47244.1"/>
    </source>
</evidence>
<organism evidence="2 3">
    <name type="scientific">Hyaloscypha variabilis (strain UAMH 11265 / GT02V1 / F)</name>
    <name type="common">Meliniomyces variabilis</name>
    <dbReference type="NCBI Taxonomy" id="1149755"/>
    <lineage>
        <taxon>Eukaryota</taxon>
        <taxon>Fungi</taxon>
        <taxon>Dikarya</taxon>
        <taxon>Ascomycota</taxon>
        <taxon>Pezizomycotina</taxon>
        <taxon>Leotiomycetes</taxon>
        <taxon>Helotiales</taxon>
        <taxon>Hyaloscyphaceae</taxon>
        <taxon>Hyaloscypha</taxon>
        <taxon>Hyaloscypha variabilis</taxon>
    </lineage>
</organism>
<name>A0A2J6S900_HYAVF</name>
<dbReference type="Proteomes" id="UP000235786">
    <property type="component" value="Unassembled WGS sequence"/>
</dbReference>
<dbReference type="InterPro" id="IPR010730">
    <property type="entry name" value="HET"/>
</dbReference>
<evidence type="ECO:0000313" key="3">
    <source>
        <dbReference type="Proteomes" id="UP000235786"/>
    </source>
</evidence>
<dbReference type="EMBL" id="KZ613938">
    <property type="protein sequence ID" value="PMD47244.1"/>
    <property type="molecule type" value="Genomic_DNA"/>
</dbReference>
<dbReference type="PANTHER" id="PTHR10622:SF10">
    <property type="entry name" value="HET DOMAIN-CONTAINING PROTEIN"/>
    <property type="match status" value="1"/>
</dbReference>
<gene>
    <name evidence="2" type="ORF">L207DRAFT_448827</name>
</gene>
<dbReference type="OrthoDB" id="3594014at2759"/>
<dbReference type="Pfam" id="PF06985">
    <property type="entry name" value="HET"/>
    <property type="match status" value="1"/>
</dbReference>
<sequence>MRLINIKTYQLESFDNWDTVPPYAILSHTWEQEEVLFRDITTDVMKKKQGWAKIIGASIEAEKLGLSYLWVDTCCIDKESSAELSQSINSMFAWYHDARICFAYLEDFPSGVNVSSFDNSRWWTRGWTLQELIAPVEVMFFTQDWSFVGLRSTLAKRIATITGIGEVILAGGKLDKLHDFSVAEKFSWAAKRRTTRGEDRAYSLMGIFGVNMAMIYGEGEKAACYRLQKEIFGVYPDHSIFAWDSAFGDFSGDGLGDLFAPKISAFANSSDIISEPYDWDVIRLPKESKPKAASNKNKQLSTFCSFSHGIRVQMLLESTDSNYFLAYLACRRRGRKRTCHVIWLFLDKRSGQYRRSPSPQNVAEAKINYHTGYKTTLEDVYISQPPSDFAQHQVQYQIRGSYDEPNSEFLLYVEDDLAQAAGFTSVTYVPEAPKPPVGQAGSRARVGIRLWRTDQRNDNGIVYRDENTGELFAILVWSRETHRINPPHNVRFLVNFLTNVGSIHRFSNDLSVDNLVMLSDFERVTDLSKNMMIRPLLSGKQVILGVNTFASGSSLSFRLSVIVKEPMI</sequence>
<accession>A0A2J6S900</accession>
<proteinExistence type="predicted"/>
<keyword evidence="3" id="KW-1185">Reference proteome</keyword>
<dbReference type="AlphaFoldDB" id="A0A2J6S900"/>
<dbReference type="PANTHER" id="PTHR10622">
    <property type="entry name" value="HET DOMAIN-CONTAINING PROTEIN"/>
    <property type="match status" value="1"/>
</dbReference>
<evidence type="ECO:0000259" key="1">
    <source>
        <dbReference type="Pfam" id="PF06985"/>
    </source>
</evidence>
<protein>
    <submittedName>
        <fullName evidence="2">HET-domain-containing protein</fullName>
    </submittedName>
</protein>